<dbReference type="Pfam" id="PF00625">
    <property type="entry name" value="Guanylate_kin"/>
    <property type="match status" value="1"/>
</dbReference>
<evidence type="ECO:0000256" key="1">
    <source>
        <dbReference type="ARBA" id="ARBA00003531"/>
    </source>
</evidence>
<evidence type="ECO:0000259" key="14">
    <source>
        <dbReference type="PROSITE" id="PS50052"/>
    </source>
</evidence>
<name>F6DM96_DESRL</name>
<dbReference type="eggNOG" id="COG0194">
    <property type="taxonomic scope" value="Bacteria"/>
</dbReference>
<gene>
    <name evidence="13" type="primary">gmk</name>
    <name evidence="15" type="ordered locus">Desru_2318</name>
</gene>
<evidence type="ECO:0000256" key="10">
    <source>
        <dbReference type="ARBA" id="ARBA00022840"/>
    </source>
</evidence>
<dbReference type="GO" id="GO:0005829">
    <property type="term" value="C:cytosol"/>
    <property type="evidence" value="ECO:0007669"/>
    <property type="project" value="TreeGrafter"/>
</dbReference>
<dbReference type="SMART" id="SM00072">
    <property type="entry name" value="GuKc"/>
    <property type="match status" value="1"/>
</dbReference>
<dbReference type="RefSeq" id="WP_013842319.1">
    <property type="nucleotide sequence ID" value="NC_015589.1"/>
</dbReference>
<organism evidence="15 16">
    <name type="scientific">Desulforamulus ruminis (strain ATCC 23193 / DSM 2154 / NCIMB 8452 / DL)</name>
    <name type="common">Desulfotomaculum ruminis</name>
    <dbReference type="NCBI Taxonomy" id="696281"/>
    <lineage>
        <taxon>Bacteria</taxon>
        <taxon>Bacillati</taxon>
        <taxon>Bacillota</taxon>
        <taxon>Clostridia</taxon>
        <taxon>Eubacteriales</taxon>
        <taxon>Peptococcaceae</taxon>
        <taxon>Desulforamulus</taxon>
    </lineage>
</organism>
<evidence type="ECO:0000256" key="12">
    <source>
        <dbReference type="ARBA" id="ARBA00048594"/>
    </source>
</evidence>
<evidence type="ECO:0000256" key="7">
    <source>
        <dbReference type="ARBA" id="ARBA00022679"/>
    </source>
</evidence>
<evidence type="ECO:0000256" key="4">
    <source>
        <dbReference type="ARBA" id="ARBA00012961"/>
    </source>
</evidence>
<dbReference type="CDD" id="cd00071">
    <property type="entry name" value="GMPK"/>
    <property type="match status" value="1"/>
</dbReference>
<reference evidence="15 16" key="2">
    <citation type="journal article" date="2012" name="Stand. Genomic Sci.">
        <title>Complete genome sequence of the sulfate-reducing firmicute Desulfotomaculum ruminis type strain (DL(T)).</title>
        <authorList>
            <person name="Spring S."/>
            <person name="Visser M."/>
            <person name="Lu M."/>
            <person name="Copeland A."/>
            <person name="Lapidus A."/>
            <person name="Lucas S."/>
            <person name="Cheng J.F."/>
            <person name="Han C."/>
            <person name="Tapia R."/>
            <person name="Goodwin L.A."/>
            <person name="Pitluck S."/>
            <person name="Ivanova N."/>
            <person name="Land M."/>
            <person name="Hauser L."/>
            <person name="Larimer F."/>
            <person name="Rohde M."/>
            <person name="Goker M."/>
            <person name="Detter J.C."/>
            <person name="Kyrpides N.C."/>
            <person name="Woyke T."/>
            <person name="Schaap P.J."/>
            <person name="Plugge C.M."/>
            <person name="Muyzer G."/>
            <person name="Kuever J."/>
            <person name="Pereira I.A."/>
            <person name="Parshina S.N."/>
            <person name="Bernier-Latmani R."/>
            <person name="Stams A.J."/>
            <person name="Klenk H.P."/>
        </authorList>
    </citation>
    <scope>NUCLEOTIDE SEQUENCE [LARGE SCALE GENOMIC DNA]</scope>
    <source>
        <strain evidence="16">ATCC 23193 / DSM 2154 / NCIB 8452 / DL</strain>
    </source>
</reference>
<dbReference type="AlphaFoldDB" id="F6DM96"/>
<proteinExistence type="inferred from homology"/>
<dbReference type="InterPro" id="IPR008145">
    <property type="entry name" value="GK/Ca_channel_bsu"/>
</dbReference>
<evidence type="ECO:0000256" key="3">
    <source>
        <dbReference type="ARBA" id="ARBA00005790"/>
    </source>
</evidence>
<dbReference type="GO" id="GO:0004385">
    <property type="term" value="F:GMP kinase activity"/>
    <property type="evidence" value="ECO:0007669"/>
    <property type="project" value="UniProtKB-UniRule"/>
</dbReference>
<evidence type="ECO:0000256" key="2">
    <source>
        <dbReference type="ARBA" id="ARBA00004496"/>
    </source>
</evidence>
<comment type="function">
    <text evidence="1 13">Essential for recycling GMP and indirectly, cGMP.</text>
</comment>
<comment type="catalytic activity">
    <reaction evidence="12 13">
        <text>GMP + ATP = GDP + ADP</text>
        <dbReference type="Rhea" id="RHEA:20780"/>
        <dbReference type="ChEBI" id="CHEBI:30616"/>
        <dbReference type="ChEBI" id="CHEBI:58115"/>
        <dbReference type="ChEBI" id="CHEBI:58189"/>
        <dbReference type="ChEBI" id="CHEBI:456216"/>
        <dbReference type="EC" id="2.7.4.8"/>
    </reaction>
</comment>
<comment type="similarity">
    <text evidence="3 13">Belongs to the guanylate kinase family.</text>
</comment>
<keyword evidence="7 13" id="KW-0808">Transferase</keyword>
<keyword evidence="10 13" id="KW-0067">ATP-binding</keyword>
<evidence type="ECO:0000256" key="5">
    <source>
        <dbReference type="ARBA" id="ARBA00016296"/>
    </source>
</evidence>
<dbReference type="Gene3D" id="3.30.63.10">
    <property type="entry name" value="Guanylate Kinase phosphate binding domain"/>
    <property type="match status" value="1"/>
</dbReference>
<comment type="subcellular location">
    <subcellularLocation>
        <location evidence="2 13">Cytoplasm</location>
    </subcellularLocation>
</comment>
<sequence>MSKQGLLIVVSGPSGAGKGTLCQELLKRNENLCLSVSCTTRAPRPGEQHKVNYFFVDKEAFRQMIEDDQLLEYAQVYDHFYGTPRNYVMDKLEQGQDVILEIDIQGAMQIKQKHPRGILIFVVPPCLSVLKDRLFKRGTDSAETIEKRLRCVCDELSKTGNYDYLVVNDTVEHVVEQVDAIIKAEKCRPLCFDMQKFLDC</sequence>
<evidence type="ECO:0000313" key="16">
    <source>
        <dbReference type="Proteomes" id="UP000009234"/>
    </source>
</evidence>
<protein>
    <recommendedName>
        <fullName evidence="5 13">Guanylate kinase</fullName>
        <ecNumber evidence="4 13">2.7.4.8</ecNumber>
    </recommendedName>
    <alternativeName>
        <fullName evidence="11 13">GMP kinase</fullName>
    </alternativeName>
</protein>
<keyword evidence="8 13" id="KW-0547">Nucleotide-binding</keyword>
<dbReference type="OrthoDB" id="9808150at2"/>
<dbReference type="EC" id="2.7.4.8" evidence="4 13"/>
<dbReference type="HAMAP" id="MF_00328">
    <property type="entry name" value="Guanylate_kinase"/>
    <property type="match status" value="1"/>
</dbReference>
<evidence type="ECO:0000256" key="9">
    <source>
        <dbReference type="ARBA" id="ARBA00022777"/>
    </source>
</evidence>
<feature type="binding site" evidence="13">
    <location>
        <begin position="12"/>
        <end position="19"/>
    </location>
    <ligand>
        <name>ATP</name>
        <dbReference type="ChEBI" id="CHEBI:30616"/>
    </ligand>
</feature>
<keyword evidence="16" id="KW-1185">Reference proteome</keyword>
<reference evidence="16" key="1">
    <citation type="submission" date="2011-05" db="EMBL/GenBank/DDBJ databases">
        <title>Complete sequence of Desulfotomaculum ruminis DSM 2154.</title>
        <authorList>
            <person name="Lucas S."/>
            <person name="Copeland A."/>
            <person name="Lapidus A."/>
            <person name="Cheng J.-F."/>
            <person name="Goodwin L."/>
            <person name="Pitluck S."/>
            <person name="Lu M."/>
            <person name="Detter J.C."/>
            <person name="Han C."/>
            <person name="Tapia R."/>
            <person name="Land M."/>
            <person name="Hauser L."/>
            <person name="Kyrpides N."/>
            <person name="Ivanova N."/>
            <person name="Mikhailova N."/>
            <person name="Pagani I."/>
            <person name="Stams A.J.M."/>
            <person name="Plugge C.M."/>
            <person name="Muyzer G."/>
            <person name="Kuever J."/>
            <person name="Parshina S.N."/>
            <person name="Ivanova A.E."/>
            <person name="Nazina T.N."/>
            <person name="Brambilla E."/>
            <person name="Spring S."/>
            <person name="Klenk H.-P."/>
            <person name="Woyke T."/>
        </authorList>
    </citation>
    <scope>NUCLEOTIDE SEQUENCE [LARGE SCALE GENOMIC DNA]</scope>
    <source>
        <strain evidence="16">ATCC 23193 / DSM 2154 / NCIB 8452 / DL</strain>
    </source>
</reference>
<dbReference type="PROSITE" id="PS50052">
    <property type="entry name" value="GUANYLATE_KINASE_2"/>
    <property type="match status" value="1"/>
</dbReference>
<dbReference type="HOGENOM" id="CLU_001715_1_2_9"/>
<feature type="domain" description="Guanylate kinase-like" evidence="14">
    <location>
        <begin position="5"/>
        <end position="183"/>
    </location>
</feature>
<dbReference type="GO" id="GO:0005524">
    <property type="term" value="F:ATP binding"/>
    <property type="evidence" value="ECO:0007669"/>
    <property type="project" value="UniProtKB-UniRule"/>
</dbReference>
<evidence type="ECO:0000256" key="11">
    <source>
        <dbReference type="ARBA" id="ARBA00030128"/>
    </source>
</evidence>
<dbReference type="InterPro" id="IPR027417">
    <property type="entry name" value="P-loop_NTPase"/>
</dbReference>
<evidence type="ECO:0000256" key="6">
    <source>
        <dbReference type="ARBA" id="ARBA00022490"/>
    </source>
</evidence>
<dbReference type="FunFam" id="3.30.63.10:FF:000005">
    <property type="entry name" value="Guanylate kinase"/>
    <property type="match status" value="1"/>
</dbReference>
<dbReference type="Gene3D" id="3.40.50.300">
    <property type="entry name" value="P-loop containing nucleotide triphosphate hydrolases"/>
    <property type="match status" value="2"/>
</dbReference>
<evidence type="ECO:0000256" key="13">
    <source>
        <dbReference type="HAMAP-Rule" id="MF_00328"/>
    </source>
</evidence>
<keyword evidence="9 13" id="KW-0418">Kinase</keyword>
<dbReference type="NCBIfam" id="TIGR03263">
    <property type="entry name" value="guanyl_kin"/>
    <property type="match status" value="1"/>
</dbReference>
<keyword evidence="6 13" id="KW-0963">Cytoplasm</keyword>
<dbReference type="PANTHER" id="PTHR23117:SF13">
    <property type="entry name" value="GUANYLATE KINASE"/>
    <property type="match status" value="1"/>
</dbReference>
<dbReference type="InterPro" id="IPR008144">
    <property type="entry name" value="Guanylate_kin-like_dom"/>
</dbReference>
<evidence type="ECO:0000256" key="8">
    <source>
        <dbReference type="ARBA" id="ARBA00022741"/>
    </source>
</evidence>
<dbReference type="Proteomes" id="UP000009234">
    <property type="component" value="Chromosome"/>
</dbReference>
<evidence type="ECO:0000313" key="15">
    <source>
        <dbReference type="EMBL" id="AEG60563.1"/>
    </source>
</evidence>
<dbReference type="SUPFAM" id="SSF52540">
    <property type="entry name" value="P-loop containing nucleoside triphosphate hydrolases"/>
    <property type="match status" value="1"/>
</dbReference>
<dbReference type="InterPro" id="IPR017665">
    <property type="entry name" value="Guanylate_kinase"/>
</dbReference>
<dbReference type="PANTHER" id="PTHR23117">
    <property type="entry name" value="GUANYLATE KINASE-RELATED"/>
    <property type="match status" value="1"/>
</dbReference>
<dbReference type="KEGG" id="dru:Desru_2318"/>
<accession>F6DM96</accession>
<dbReference type="EMBL" id="CP002780">
    <property type="protein sequence ID" value="AEG60563.1"/>
    <property type="molecule type" value="Genomic_DNA"/>
</dbReference>
<dbReference type="STRING" id="696281.Desru_2318"/>